<dbReference type="EMBL" id="JACTNZ010000005">
    <property type="protein sequence ID" value="KAG5550206.1"/>
    <property type="molecule type" value="Genomic_DNA"/>
</dbReference>
<accession>A0AAV6KCH9</accession>
<dbReference type="AlphaFoldDB" id="A0AAV6KCH9"/>
<keyword evidence="3" id="KW-1185">Reference proteome</keyword>
<evidence type="ECO:0000313" key="3">
    <source>
        <dbReference type="Proteomes" id="UP000823749"/>
    </source>
</evidence>
<reference evidence="2" key="1">
    <citation type="submission" date="2020-08" db="EMBL/GenBank/DDBJ databases">
        <title>Plant Genome Project.</title>
        <authorList>
            <person name="Zhang R.-G."/>
        </authorList>
    </citation>
    <scope>NUCLEOTIDE SEQUENCE</scope>
    <source>
        <strain evidence="2">WSP0</strain>
        <tissue evidence="2">Leaf</tissue>
    </source>
</reference>
<name>A0AAV6KCH9_9ERIC</name>
<feature type="region of interest" description="Disordered" evidence="1">
    <location>
        <begin position="24"/>
        <end position="51"/>
    </location>
</feature>
<feature type="compositionally biased region" description="Low complexity" evidence="1">
    <location>
        <begin position="26"/>
        <end position="39"/>
    </location>
</feature>
<sequence length="184" mass="20538">MEITSQFPDGSSPLATVEQIRNRLVRPPSLHSQSSTSSTRPREDAASCYSSRFDANSTTLRRKREDQGRNVANRRLEDYLDPTILAAIRAEIGGKYRKGGGERKLIKEEVEFEWPVDELKAWTEDLRSERGVVMKRRSDGEAVDLGDDVDVIRGGGDDDDVGGGGACCSPFQRFERTALKRFKG</sequence>
<organism evidence="2 3">
    <name type="scientific">Rhododendron griersonianum</name>
    <dbReference type="NCBI Taxonomy" id="479676"/>
    <lineage>
        <taxon>Eukaryota</taxon>
        <taxon>Viridiplantae</taxon>
        <taxon>Streptophyta</taxon>
        <taxon>Embryophyta</taxon>
        <taxon>Tracheophyta</taxon>
        <taxon>Spermatophyta</taxon>
        <taxon>Magnoliopsida</taxon>
        <taxon>eudicotyledons</taxon>
        <taxon>Gunneridae</taxon>
        <taxon>Pentapetalae</taxon>
        <taxon>asterids</taxon>
        <taxon>Ericales</taxon>
        <taxon>Ericaceae</taxon>
        <taxon>Ericoideae</taxon>
        <taxon>Rhodoreae</taxon>
        <taxon>Rhododendron</taxon>
    </lineage>
</organism>
<evidence type="ECO:0000256" key="1">
    <source>
        <dbReference type="SAM" id="MobiDB-lite"/>
    </source>
</evidence>
<gene>
    <name evidence="2" type="ORF">RHGRI_015236</name>
</gene>
<comment type="caution">
    <text evidence="2">The sequence shown here is derived from an EMBL/GenBank/DDBJ whole genome shotgun (WGS) entry which is preliminary data.</text>
</comment>
<proteinExistence type="predicted"/>
<evidence type="ECO:0000313" key="2">
    <source>
        <dbReference type="EMBL" id="KAG5550206.1"/>
    </source>
</evidence>
<protein>
    <submittedName>
        <fullName evidence="2">Uncharacterized protein</fullName>
    </submittedName>
</protein>
<dbReference type="Proteomes" id="UP000823749">
    <property type="component" value="Chromosome 5"/>
</dbReference>